<dbReference type="SUPFAM" id="SSF51569">
    <property type="entry name" value="Aldolase"/>
    <property type="match status" value="1"/>
</dbReference>
<name>A0ABW5JJL3_9BACT</name>
<dbReference type="InterPro" id="IPR051690">
    <property type="entry name" value="PseI-like"/>
</dbReference>
<evidence type="ECO:0000259" key="1">
    <source>
        <dbReference type="PROSITE" id="PS50844"/>
    </source>
</evidence>
<dbReference type="Gene3D" id="3.20.20.70">
    <property type="entry name" value="Aldolase class I"/>
    <property type="match status" value="1"/>
</dbReference>
<dbReference type="InterPro" id="IPR036732">
    <property type="entry name" value="AFP_Neu5c_C_sf"/>
</dbReference>
<evidence type="ECO:0000313" key="2">
    <source>
        <dbReference type="EMBL" id="MFD2532953.1"/>
    </source>
</evidence>
<dbReference type="InterPro" id="IPR057736">
    <property type="entry name" value="SAF_PseI/NeuA/NeuB"/>
</dbReference>
<dbReference type="CDD" id="cd11615">
    <property type="entry name" value="SAF_NeuB_like"/>
    <property type="match status" value="1"/>
</dbReference>
<dbReference type="InterPro" id="IPR013785">
    <property type="entry name" value="Aldolase_TIM"/>
</dbReference>
<dbReference type="Pfam" id="PF03102">
    <property type="entry name" value="NeuB"/>
    <property type="match status" value="1"/>
</dbReference>
<organism evidence="2 3">
    <name type="scientific">Gracilimonas halophila</name>
    <dbReference type="NCBI Taxonomy" id="1834464"/>
    <lineage>
        <taxon>Bacteria</taxon>
        <taxon>Pseudomonadati</taxon>
        <taxon>Balneolota</taxon>
        <taxon>Balneolia</taxon>
        <taxon>Balneolales</taxon>
        <taxon>Balneolaceae</taxon>
        <taxon>Gracilimonas</taxon>
    </lineage>
</organism>
<dbReference type="PROSITE" id="PS50844">
    <property type="entry name" value="AFP_LIKE"/>
    <property type="match status" value="1"/>
</dbReference>
<dbReference type="Pfam" id="PF08666">
    <property type="entry name" value="SAF"/>
    <property type="match status" value="1"/>
</dbReference>
<sequence>MKDIKIGNDLIGKGHPVYFIADIAANHDGDINRAKKLIDLAKESGSNAVKFQHHDVSKYVSDYGFKNLGGKYSHQAKWKKSIFEVYKDAEVPVNWTDELKKHCDDIGIEFFSTPYDLDMVDHLNDYVPAFKIGSGDVAWNKMLEKVAKSGKPVLFASGAATMQEVVDAVDIISSHTEDLLLMQCNTNYTGSDENFKYINLNVLKTYETLFPDVLLGLSDHTPGHETVLGAVALGAVAVEKHFTDDCSREGPDHPFSMDPEAWKAMVDSTRLLESAMGSTVKKVEENEKKTVVLQRRAIRVTTNLKEGDNLKKTHIQYQRPCPKDAIHPNEVDKVIGKKLIKDIESGDYIRLEHIKW</sequence>
<accession>A0ABW5JJL3</accession>
<dbReference type="PANTHER" id="PTHR42966:SF2">
    <property type="entry name" value="PSEUDAMINIC ACID SYNTHASE"/>
    <property type="match status" value="1"/>
</dbReference>
<keyword evidence="3" id="KW-1185">Reference proteome</keyword>
<gene>
    <name evidence="2" type="ORF">ACFSVN_10885</name>
</gene>
<comment type="caution">
    <text evidence="2">The sequence shown here is derived from an EMBL/GenBank/DDBJ whole genome shotgun (WGS) entry which is preliminary data.</text>
</comment>
<feature type="domain" description="AFP-like" evidence="1">
    <location>
        <begin position="297"/>
        <end position="356"/>
    </location>
</feature>
<dbReference type="SMART" id="SM00858">
    <property type="entry name" value="SAF"/>
    <property type="match status" value="1"/>
</dbReference>
<dbReference type="Proteomes" id="UP001597460">
    <property type="component" value="Unassembled WGS sequence"/>
</dbReference>
<reference evidence="3" key="1">
    <citation type="journal article" date="2019" name="Int. J. Syst. Evol. Microbiol.">
        <title>The Global Catalogue of Microorganisms (GCM) 10K type strain sequencing project: providing services to taxonomists for standard genome sequencing and annotation.</title>
        <authorList>
            <consortium name="The Broad Institute Genomics Platform"/>
            <consortium name="The Broad Institute Genome Sequencing Center for Infectious Disease"/>
            <person name="Wu L."/>
            <person name="Ma J."/>
        </authorList>
    </citation>
    <scope>NUCLEOTIDE SEQUENCE [LARGE SCALE GENOMIC DNA]</scope>
    <source>
        <strain evidence="3">KCTC 52042</strain>
    </source>
</reference>
<dbReference type="Gene3D" id="3.90.1210.10">
    <property type="entry name" value="Antifreeze-like/N-acetylneuraminic acid synthase C-terminal domain"/>
    <property type="match status" value="1"/>
</dbReference>
<dbReference type="InterPro" id="IPR013974">
    <property type="entry name" value="SAF"/>
</dbReference>
<dbReference type="EMBL" id="JBHULI010000025">
    <property type="protein sequence ID" value="MFD2532953.1"/>
    <property type="molecule type" value="Genomic_DNA"/>
</dbReference>
<protein>
    <submittedName>
        <fullName evidence="2">N-acetylneuraminate synthase family protein</fullName>
    </submittedName>
</protein>
<dbReference type="PANTHER" id="PTHR42966">
    <property type="entry name" value="N-ACETYLNEURAMINATE SYNTHASE"/>
    <property type="match status" value="1"/>
</dbReference>
<evidence type="ECO:0000313" key="3">
    <source>
        <dbReference type="Proteomes" id="UP001597460"/>
    </source>
</evidence>
<dbReference type="InterPro" id="IPR013132">
    <property type="entry name" value="PseI/NeuA/B-like_N"/>
</dbReference>
<dbReference type="RefSeq" id="WP_390302373.1">
    <property type="nucleotide sequence ID" value="NZ_JBHULI010000025.1"/>
</dbReference>
<proteinExistence type="predicted"/>
<dbReference type="SUPFAM" id="SSF51269">
    <property type="entry name" value="AFP III-like domain"/>
    <property type="match status" value="1"/>
</dbReference>
<dbReference type="InterPro" id="IPR006190">
    <property type="entry name" value="SAF_AFP_Neu5Ac"/>
</dbReference>